<evidence type="ECO:0000259" key="3">
    <source>
        <dbReference type="Pfam" id="PF21294"/>
    </source>
</evidence>
<dbReference type="Pfam" id="PF21294">
    <property type="entry name" value="Polysacc_lyase_14"/>
    <property type="match status" value="1"/>
</dbReference>
<keyword evidence="2" id="KW-0732">Signal</keyword>
<feature type="transmembrane region" description="Helical" evidence="1">
    <location>
        <begin position="303"/>
        <end position="324"/>
    </location>
</feature>
<keyword evidence="5" id="KW-1185">Reference proteome</keyword>
<evidence type="ECO:0000313" key="4">
    <source>
        <dbReference type="EMBL" id="KAF9520314.1"/>
    </source>
</evidence>
<feature type="chain" id="PRO_5040344613" evidence="2">
    <location>
        <begin position="16"/>
        <end position="325"/>
    </location>
</feature>
<evidence type="ECO:0000256" key="1">
    <source>
        <dbReference type="SAM" id="Phobius"/>
    </source>
</evidence>
<dbReference type="OrthoDB" id="2395160at2759"/>
<protein>
    <submittedName>
        <fullName evidence="4">Polysaccharide lyase family 14 protein</fullName>
    </submittedName>
</protein>
<accession>A0A9P6E1Y8</accession>
<dbReference type="AlphaFoldDB" id="A0A9P6E1Y8"/>
<evidence type="ECO:0000256" key="2">
    <source>
        <dbReference type="SAM" id="SignalP"/>
    </source>
</evidence>
<dbReference type="PANTHER" id="PTHR40124:SF1">
    <property type="entry name" value="DISAGGREGATASE RELATED REPEAT PROTEIN"/>
    <property type="match status" value="1"/>
</dbReference>
<organism evidence="4 5">
    <name type="scientific">Hydnum rufescens UP504</name>
    <dbReference type="NCBI Taxonomy" id="1448309"/>
    <lineage>
        <taxon>Eukaryota</taxon>
        <taxon>Fungi</taxon>
        <taxon>Dikarya</taxon>
        <taxon>Basidiomycota</taxon>
        <taxon>Agaricomycotina</taxon>
        <taxon>Agaricomycetes</taxon>
        <taxon>Cantharellales</taxon>
        <taxon>Hydnaceae</taxon>
        <taxon>Hydnum</taxon>
    </lineage>
</organism>
<dbReference type="GO" id="GO:0016829">
    <property type="term" value="F:lyase activity"/>
    <property type="evidence" value="ECO:0007669"/>
    <property type="project" value="UniProtKB-KW"/>
</dbReference>
<keyword evidence="1" id="KW-0472">Membrane</keyword>
<sequence>MIRALLVLFLPVVIAQSVSPGAIASQYQLGSSTSLPFPTATLSATAASSYLGTSGWQITKNGSISQKDDVSFANDPFATSNSAPVFTVDYPTGSYSEGTGGTEFSTYFNNSGTPFGTVLLSYEVAFDTNFDWVKGGKLPGLRGGSLSDCSGGVYSSSCFSMRLMWRAEGAGEAYAYMPAPFSLCSRSNVLCNQEGYGTSLSRGSFSFVSGAWNNISLLVQLNNPVRASNGLVYVYHNGVLAVQFTGLQIRLDSSVTGFTGLFFSGRRDIRYPTDQHTYFRNIQMWGSTAFSSSSSAASSIRAASFRVTATLAFIVANAMVFISLL</sequence>
<evidence type="ECO:0000313" key="5">
    <source>
        <dbReference type="Proteomes" id="UP000886523"/>
    </source>
</evidence>
<dbReference type="EMBL" id="MU128912">
    <property type="protein sequence ID" value="KAF9520314.1"/>
    <property type="molecule type" value="Genomic_DNA"/>
</dbReference>
<dbReference type="PANTHER" id="PTHR40124">
    <property type="match status" value="1"/>
</dbReference>
<name>A0A9P6E1Y8_9AGAM</name>
<feature type="signal peptide" evidence="2">
    <location>
        <begin position="1"/>
        <end position="15"/>
    </location>
</feature>
<comment type="caution">
    <text evidence="4">The sequence shown here is derived from an EMBL/GenBank/DDBJ whole genome shotgun (WGS) entry which is preliminary data.</text>
</comment>
<gene>
    <name evidence="4" type="ORF">BS47DRAFT_1335920</name>
</gene>
<proteinExistence type="predicted"/>
<dbReference type="InterPro" id="IPR048958">
    <property type="entry name" value="Polysacc_lyase_14"/>
</dbReference>
<keyword evidence="1" id="KW-0812">Transmembrane</keyword>
<dbReference type="Gene3D" id="2.60.120.200">
    <property type="match status" value="1"/>
</dbReference>
<keyword evidence="4" id="KW-0456">Lyase</keyword>
<feature type="domain" description="Polysaccharide lyase 14" evidence="3">
    <location>
        <begin position="80"/>
        <end position="282"/>
    </location>
</feature>
<dbReference type="Proteomes" id="UP000886523">
    <property type="component" value="Unassembled WGS sequence"/>
</dbReference>
<reference evidence="4" key="1">
    <citation type="journal article" date="2020" name="Nat. Commun.">
        <title>Large-scale genome sequencing of mycorrhizal fungi provides insights into the early evolution of symbiotic traits.</title>
        <authorList>
            <person name="Miyauchi S."/>
            <person name="Kiss E."/>
            <person name="Kuo A."/>
            <person name="Drula E."/>
            <person name="Kohler A."/>
            <person name="Sanchez-Garcia M."/>
            <person name="Morin E."/>
            <person name="Andreopoulos B."/>
            <person name="Barry K.W."/>
            <person name="Bonito G."/>
            <person name="Buee M."/>
            <person name="Carver A."/>
            <person name="Chen C."/>
            <person name="Cichocki N."/>
            <person name="Clum A."/>
            <person name="Culley D."/>
            <person name="Crous P.W."/>
            <person name="Fauchery L."/>
            <person name="Girlanda M."/>
            <person name="Hayes R.D."/>
            <person name="Keri Z."/>
            <person name="LaButti K."/>
            <person name="Lipzen A."/>
            <person name="Lombard V."/>
            <person name="Magnuson J."/>
            <person name="Maillard F."/>
            <person name="Murat C."/>
            <person name="Nolan M."/>
            <person name="Ohm R.A."/>
            <person name="Pangilinan J."/>
            <person name="Pereira M.F."/>
            <person name="Perotto S."/>
            <person name="Peter M."/>
            <person name="Pfister S."/>
            <person name="Riley R."/>
            <person name="Sitrit Y."/>
            <person name="Stielow J.B."/>
            <person name="Szollosi G."/>
            <person name="Zifcakova L."/>
            <person name="Stursova M."/>
            <person name="Spatafora J.W."/>
            <person name="Tedersoo L."/>
            <person name="Vaario L.M."/>
            <person name="Yamada A."/>
            <person name="Yan M."/>
            <person name="Wang P."/>
            <person name="Xu J."/>
            <person name="Bruns T."/>
            <person name="Baldrian P."/>
            <person name="Vilgalys R."/>
            <person name="Dunand C."/>
            <person name="Henrissat B."/>
            <person name="Grigoriev I.V."/>
            <person name="Hibbett D."/>
            <person name="Nagy L.G."/>
            <person name="Martin F.M."/>
        </authorList>
    </citation>
    <scope>NUCLEOTIDE SEQUENCE</scope>
    <source>
        <strain evidence="4">UP504</strain>
    </source>
</reference>
<keyword evidence="1" id="KW-1133">Transmembrane helix</keyword>